<evidence type="ECO:0000259" key="1">
    <source>
        <dbReference type="Pfam" id="PF00557"/>
    </source>
</evidence>
<dbReference type="Pfam" id="PF00557">
    <property type="entry name" value="Peptidase_M24"/>
    <property type="match status" value="1"/>
</dbReference>
<feature type="domain" description="Creatinase N-terminal" evidence="2">
    <location>
        <begin position="5"/>
        <end position="131"/>
    </location>
</feature>
<accession>A0A174GIE3</accession>
<dbReference type="Proteomes" id="UP000092714">
    <property type="component" value="Unassembled WGS sequence"/>
</dbReference>
<dbReference type="AlphaFoldDB" id="A0A174GIE3"/>
<dbReference type="eggNOG" id="COG0006">
    <property type="taxonomic scope" value="Bacteria"/>
</dbReference>
<evidence type="ECO:0000313" key="3">
    <source>
        <dbReference type="EMBL" id="OBY10239.1"/>
    </source>
</evidence>
<dbReference type="Gene3D" id="3.90.230.10">
    <property type="entry name" value="Creatinase/methionine aminopeptidase superfamily"/>
    <property type="match status" value="1"/>
</dbReference>
<name>A0A174GIE3_9CLOT</name>
<feature type="domain" description="Peptidase M24" evidence="1">
    <location>
        <begin position="139"/>
        <end position="342"/>
    </location>
</feature>
<dbReference type="InterPro" id="IPR000587">
    <property type="entry name" value="Creatinase_N"/>
</dbReference>
<dbReference type="InterPro" id="IPR036005">
    <property type="entry name" value="Creatinase/aminopeptidase-like"/>
</dbReference>
<proteinExistence type="predicted"/>
<dbReference type="CDD" id="cd01092">
    <property type="entry name" value="APP-like"/>
    <property type="match status" value="1"/>
</dbReference>
<dbReference type="InterPro" id="IPR050659">
    <property type="entry name" value="Peptidase_M24B"/>
</dbReference>
<dbReference type="SUPFAM" id="SSF53092">
    <property type="entry name" value="Creatinase/prolidase N-terminal domain"/>
    <property type="match status" value="1"/>
</dbReference>
<comment type="caution">
    <text evidence="3">The sequence shown here is derived from an EMBL/GenBank/DDBJ whole genome shotgun (WGS) entry which is preliminary data.</text>
</comment>
<dbReference type="EMBL" id="MAPZ01000024">
    <property type="protein sequence ID" value="OBY10239.1"/>
    <property type="molecule type" value="Genomic_DNA"/>
</dbReference>
<dbReference type="Gene3D" id="3.40.350.10">
    <property type="entry name" value="Creatinase/prolidase N-terminal domain"/>
    <property type="match status" value="1"/>
</dbReference>
<dbReference type="RefSeq" id="WP_027098526.1">
    <property type="nucleotide sequence ID" value="NZ_CABJAZ010000006.1"/>
</dbReference>
<dbReference type="Pfam" id="PF01321">
    <property type="entry name" value="Creatinase_N"/>
    <property type="match status" value="1"/>
</dbReference>
<organism evidence="3 4">
    <name type="scientific">Clostridium paraputrificum</name>
    <dbReference type="NCBI Taxonomy" id="29363"/>
    <lineage>
        <taxon>Bacteria</taxon>
        <taxon>Bacillati</taxon>
        <taxon>Bacillota</taxon>
        <taxon>Clostridia</taxon>
        <taxon>Eubacteriales</taxon>
        <taxon>Clostridiaceae</taxon>
        <taxon>Clostridium</taxon>
    </lineage>
</organism>
<evidence type="ECO:0000313" key="4">
    <source>
        <dbReference type="Proteomes" id="UP000092714"/>
    </source>
</evidence>
<dbReference type="InterPro" id="IPR000994">
    <property type="entry name" value="Pept_M24"/>
</dbReference>
<dbReference type="PANTHER" id="PTHR46112">
    <property type="entry name" value="AMINOPEPTIDASE"/>
    <property type="match status" value="1"/>
</dbReference>
<keyword evidence="4" id="KW-1185">Reference proteome</keyword>
<dbReference type="SUPFAM" id="SSF55920">
    <property type="entry name" value="Creatinase/aminopeptidase"/>
    <property type="match status" value="1"/>
</dbReference>
<dbReference type="PANTHER" id="PTHR46112:SF3">
    <property type="entry name" value="AMINOPEPTIDASE YPDF"/>
    <property type="match status" value="1"/>
</dbReference>
<dbReference type="GeneID" id="42776351"/>
<dbReference type="OrthoDB" id="9806388at2"/>
<dbReference type="InterPro" id="IPR029149">
    <property type="entry name" value="Creatin/AminoP/Spt16_N"/>
</dbReference>
<gene>
    <name evidence="3" type="ORF">CP373A1_12110</name>
</gene>
<reference evidence="3 4" key="1">
    <citation type="submission" date="2016-06" db="EMBL/GenBank/DDBJ databases">
        <authorList>
            <person name="Kjaerup R.B."/>
            <person name="Dalgaard T.S."/>
            <person name="Juul-Madsen H.R."/>
        </authorList>
    </citation>
    <scope>NUCLEOTIDE SEQUENCE [LARGE SCALE GENOMIC DNA]</scope>
    <source>
        <strain evidence="3 4">373-A1</strain>
    </source>
</reference>
<evidence type="ECO:0000259" key="2">
    <source>
        <dbReference type="Pfam" id="PF01321"/>
    </source>
</evidence>
<protein>
    <submittedName>
        <fullName evidence="3">Proline dipeptidase</fullName>
    </submittedName>
</protein>
<sequence length="360" mass="40850">MKENRVNKVLEKMKNEGLKQILVSAPPAIFYLTGKWFHPGERMVTLLLKTNGEHKLIVNKLFPVEEELGVDLVWYEDTDKPVEILASFLDKSERIGVDKNWPAHFLISLMDMNAASGYVNASPIIDRLRMIKDEEEKELMFISSEKNDRVIERLISELEEGKTEKYYAERVKELYEEEGVFEFSFSPIVAFSPNGADPHHGTDNTALKKGQSIVIDIGGVYKSYCSDMTRTVFFGCEPSEEDREVYEVVKNANLNAISMVKEGVKFSDIDKAARDYIESKGYGKYFTHRTGHSIGIEDHDFGDVSSVNHEEVKEGMIFSIEPGIYIPGRIGVRIEDLVMVTKDGCKVLNSVTKDLLVIEK</sequence>